<gene>
    <name evidence="1" type="ORF">ACFSTF_06120</name>
</gene>
<dbReference type="NCBIfam" id="TIGR02530">
    <property type="entry name" value="flg_new"/>
    <property type="match status" value="1"/>
</dbReference>
<keyword evidence="1" id="KW-0966">Cell projection</keyword>
<keyword evidence="2" id="KW-1185">Reference proteome</keyword>
<name>A0ABW5PPS6_9BACI</name>
<evidence type="ECO:0000313" key="1">
    <source>
        <dbReference type="EMBL" id="MFD2616885.1"/>
    </source>
</evidence>
<comment type="caution">
    <text evidence="1">The sequence shown here is derived from an EMBL/GenBank/DDBJ whole genome shotgun (WGS) entry which is preliminary data.</text>
</comment>
<dbReference type="Proteomes" id="UP001597458">
    <property type="component" value="Unassembled WGS sequence"/>
</dbReference>
<reference evidence="2" key="1">
    <citation type="journal article" date="2019" name="Int. J. Syst. Evol. Microbiol.">
        <title>The Global Catalogue of Microorganisms (GCM) 10K type strain sequencing project: providing services to taxonomists for standard genome sequencing and annotation.</title>
        <authorList>
            <consortium name="The Broad Institute Genomics Platform"/>
            <consortium name="The Broad Institute Genome Sequencing Center for Infectious Disease"/>
            <person name="Wu L."/>
            <person name="Ma J."/>
        </authorList>
    </citation>
    <scope>NUCLEOTIDE SEQUENCE [LARGE SCALE GENOMIC DNA]</scope>
    <source>
        <strain evidence="2">TISTR 2241</strain>
    </source>
</reference>
<dbReference type="InterPro" id="IPR013367">
    <property type="entry name" value="Flagellar_put"/>
</dbReference>
<keyword evidence="1" id="KW-0282">Flagellum</keyword>
<keyword evidence="1" id="KW-0969">Cilium</keyword>
<organism evidence="1 2">
    <name type="scientific">Terrilactibacillus laevilacticus</name>
    <dbReference type="NCBI Taxonomy" id="1380157"/>
    <lineage>
        <taxon>Bacteria</taxon>
        <taxon>Bacillati</taxon>
        <taxon>Bacillota</taxon>
        <taxon>Bacilli</taxon>
        <taxon>Bacillales</taxon>
        <taxon>Bacillaceae</taxon>
        <taxon>Terrilactibacillus</taxon>
    </lineage>
</organism>
<sequence length="131" mass="14953">MSNINRYQYHPFPIEQGIKQNNVKQNQTNKTSHFDQLLANKLEHLPVKISKHAKQRMDERNINLSNAQWNKMHTKLIEAKNKGITDSLVITQNAALVVSAPKNTVITAMNRKEAEAHIFTNINGTIILNDI</sequence>
<protein>
    <submittedName>
        <fullName evidence="1">TIGR02530 family flagellar biosynthesis protein</fullName>
    </submittedName>
</protein>
<evidence type="ECO:0000313" key="2">
    <source>
        <dbReference type="Proteomes" id="UP001597458"/>
    </source>
</evidence>
<dbReference type="Pfam" id="PF12611">
    <property type="entry name" value="Flagellar_put"/>
    <property type="match status" value="1"/>
</dbReference>
<dbReference type="RefSeq" id="WP_141189274.1">
    <property type="nucleotide sequence ID" value="NZ_JBHUMR010000008.1"/>
</dbReference>
<dbReference type="EMBL" id="JBHUMR010000008">
    <property type="protein sequence ID" value="MFD2616885.1"/>
    <property type="molecule type" value="Genomic_DNA"/>
</dbReference>
<accession>A0ABW5PPS6</accession>
<proteinExistence type="predicted"/>